<organism evidence="4 5">
    <name type="scientific">Candidatus Desulfaltia bathyphila</name>
    <dbReference type="NCBI Taxonomy" id="2841697"/>
    <lineage>
        <taxon>Bacteria</taxon>
        <taxon>Pseudomonadati</taxon>
        <taxon>Thermodesulfobacteriota</taxon>
        <taxon>Desulfobacteria</taxon>
        <taxon>Desulfobacterales</taxon>
        <taxon>Desulfobacterales incertae sedis</taxon>
        <taxon>Candidatus Desulfaltia</taxon>
    </lineage>
</organism>
<protein>
    <recommendedName>
        <fullName evidence="1">diguanylate cyclase</fullName>
        <ecNumber evidence="1">2.7.7.65</ecNumber>
    </recommendedName>
</protein>
<dbReference type="EC" id="2.7.7.65" evidence="1"/>
<dbReference type="Pfam" id="PF07238">
    <property type="entry name" value="PilZ"/>
    <property type="match status" value="1"/>
</dbReference>
<dbReference type="SMART" id="SM00267">
    <property type="entry name" value="GGDEF"/>
    <property type="match status" value="1"/>
</dbReference>
<dbReference type="GO" id="GO:0043709">
    <property type="term" value="P:cell adhesion involved in single-species biofilm formation"/>
    <property type="evidence" value="ECO:0007669"/>
    <property type="project" value="TreeGrafter"/>
</dbReference>
<comment type="caution">
    <text evidence="4">The sequence shown here is derived from an EMBL/GenBank/DDBJ whole genome shotgun (WGS) entry which is preliminary data.</text>
</comment>
<sequence length="401" mass="46667">MDIFGLDNLSLKLLIESLKEDHLNPTINQVEWKELEKSFGHKIYPEILRLLTQMEFEPEEARMHWHNVLAHRKNLKKTLGRDAGFRVALCDYFINIHPKLKNLIFVDVDLFLQKERAALIDELTGLYNRRFFNRVLKREIEHARRYDQLFSLLMLDIDNFKEYNDIHGHQAGDKALNEFAQILKQNARLIDHTIRYGGEEFAIILPRADIKQARLCAERHLRAVETHTFSGQERLPLGNFTVTIGVATYPINAQDGLELIQKADEALYIGKQKGRNRVVISSDERRRKFRYPLHVEMLFRLRDSAEKSFDRGTTRNISQTGMLCQTDEPVEAGRMLEIVLRHPFDRSELNFIARSVRLGKNPEKNRSYFLGLSIELGSEKEEKALEALGACPRIALFQQKS</sequence>
<dbReference type="Proteomes" id="UP000603545">
    <property type="component" value="Unassembled WGS sequence"/>
</dbReference>
<dbReference type="PANTHER" id="PTHR45138">
    <property type="entry name" value="REGULATORY COMPONENTS OF SENSORY TRANSDUCTION SYSTEM"/>
    <property type="match status" value="1"/>
</dbReference>
<evidence type="ECO:0000259" key="3">
    <source>
        <dbReference type="PROSITE" id="PS50887"/>
    </source>
</evidence>
<dbReference type="InterPro" id="IPR009875">
    <property type="entry name" value="PilZ_domain"/>
</dbReference>
<dbReference type="GO" id="GO:0052621">
    <property type="term" value="F:diguanylate cyclase activity"/>
    <property type="evidence" value="ECO:0007669"/>
    <property type="project" value="UniProtKB-EC"/>
</dbReference>
<reference evidence="4 5" key="1">
    <citation type="submission" date="2020-08" db="EMBL/GenBank/DDBJ databases">
        <title>Bridging the membrane lipid divide: bacteria of the FCB group superphylum have the potential to synthesize archaeal ether lipids.</title>
        <authorList>
            <person name="Villanueva L."/>
            <person name="Von Meijenfeldt F.A.B."/>
            <person name="Westbye A.B."/>
            <person name="Yadav S."/>
            <person name="Hopmans E.C."/>
            <person name="Dutilh B.E."/>
            <person name="Sinninghe Damste J.S."/>
        </authorList>
    </citation>
    <scope>NUCLEOTIDE SEQUENCE [LARGE SCALE GENOMIC DNA]</scope>
    <source>
        <strain evidence="4">NIOZ-UU82</strain>
    </source>
</reference>
<dbReference type="PROSITE" id="PS50887">
    <property type="entry name" value="GGDEF"/>
    <property type="match status" value="1"/>
</dbReference>
<dbReference type="GO" id="GO:1902201">
    <property type="term" value="P:negative regulation of bacterial-type flagellum-dependent cell motility"/>
    <property type="evidence" value="ECO:0007669"/>
    <property type="project" value="TreeGrafter"/>
</dbReference>
<feature type="domain" description="GGDEF" evidence="3">
    <location>
        <begin position="148"/>
        <end position="283"/>
    </location>
</feature>
<dbReference type="EMBL" id="JACNLL010000007">
    <property type="protein sequence ID" value="MBC8198464.1"/>
    <property type="molecule type" value="Genomic_DNA"/>
</dbReference>
<dbReference type="SUPFAM" id="SSF55073">
    <property type="entry name" value="Nucleotide cyclase"/>
    <property type="match status" value="1"/>
</dbReference>
<dbReference type="FunFam" id="3.30.70.270:FF:000001">
    <property type="entry name" value="Diguanylate cyclase domain protein"/>
    <property type="match status" value="1"/>
</dbReference>
<evidence type="ECO:0000313" key="5">
    <source>
        <dbReference type="Proteomes" id="UP000603545"/>
    </source>
</evidence>
<dbReference type="CDD" id="cd01949">
    <property type="entry name" value="GGDEF"/>
    <property type="match status" value="1"/>
</dbReference>
<dbReference type="Gene3D" id="2.40.10.220">
    <property type="entry name" value="predicted glycosyltransferase like domains"/>
    <property type="match status" value="1"/>
</dbReference>
<evidence type="ECO:0000256" key="1">
    <source>
        <dbReference type="ARBA" id="ARBA00012528"/>
    </source>
</evidence>
<evidence type="ECO:0000313" key="4">
    <source>
        <dbReference type="EMBL" id="MBC8198464.1"/>
    </source>
</evidence>
<name>A0A8J6T6B4_9BACT</name>
<dbReference type="SUPFAM" id="SSF141371">
    <property type="entry name" value="PilZ domain-like"/>
    <property type="match status" value="1"/>
</dbReference>
<evidence type="ECO:0000256" key="2">
    <source>
        <dbReference type="ARBA" id="ARBA00034247"/>
    </source>
</evidence>
<dbReference type="GO" id="GO:0005886">
    <property type="term" value="C:plasma membrane"/>
    <property type="evidence" value="ECO:0007669"/>
    <property type="project" value="TreeGrafter"/>
</dbReference>
<dbReference type="InterPro" id="IPR050469">
    <property type="entry name" value="Diguanylate_Cyclase"/>
</dbReference>
<dbReference type="Pfam" id="PF00990">
    <property type="entry name" value="GGDEF"/>
    <property type="match status" value="1"/>
</dbReference>
<dbReference type="NCBIfam" id="TIGR00254">
    <property type="entry name" value="GGDEF"/>
    <property type="match status" value="1"/>
</dbReference>
<accession>A0A8J6T6B4</accession>
<dbReference type="GO" id="GO:0035438">
    <property type="term" value="F:cyclic-di-GMP binding"/>
    <property type="evidence" value="ECO:0007669"/>
    <property type="project" value="InterPro"/>
</dbReference>
<dbReference type="PANTHER" id="PTHR45138:SF9">
    <property type="entry name" value="DIGUANYLATE CYCLASE DGCM-RELATED"/>
    <property type="match status" value="1"/>
</dbReference>
<dbReference type="InterPro" id="IPR043128">
    <property type="entry name" value="Rev_trsase/Diguanyl_cyclase"/>
</dbReference>
<proteinExistence type="predicted"/>
<dbReference type="InterPro" id="IPR000160">
    <property type="entry name" value="GGDEF_dom"/>
</dbReference>
<gene>
    <name evidence="4" type="ORF">H8E80_00230</name>
</gene>
<dbReference type="Gene3D" id="3.30.70.270">
    <property type="match status" value="1"/>
</dbReference>
<comment type="catalytic activity">
    <reaction evidence="2">
        <text>2 GTP = 3',3'-c-di-GMP + 2 diphosphate</text>
        <dbReference type="Rhea" id="RHEA:24898"/>
        <dbReference type="ChEBI" id="CHEBI:33019"/>
        <dbReference type="ChEBI" id="CHEBI:37565"/>
        <dbReference type="ChEBI" id="CHEBI:58805"/>
        <dbReference type="EC" id="2.7.7.65"/>
    </reaction>
</comment>
<dbReference type="AlphaFoldDB" id="A0A8J6T6B4"/>
<dbReference type="InterPro" id="IPR029787">
    <property type="entry name" value="Nucleotide_cyclase"/>
</dbReference>